<name>E4X6L4_OIKDI</name>
<keyword evidence="3" id="KW-1185">Reference proteome</keyword>
<dbReference type="EMBL" id="FN653027">
    <property type="protein sequence ID" value="CBY07979.1"/>
    <property type="molecule type" value="Genomic_DNA"/>
</dbReference>
<evidence type="ECO:0000313" key="3">
    <source>
        <dbReference type="Proteomes" id="UP000001307"/>
    </source>
</evidence>
<proteinExistence type="predicted"/>
<protein>
    <recommendedName>
        <fullName evidence="1">Chromo domain-containing protein</fullName>
    </recommendedName>
</protein>
<dbReference type="InterPro" id="IPR000953">
    <property type="entry name" value="Chromo/chromo_shadow_dom"/>
</dbReference>
<dbReference type="AlphaFoldDB" id="E4X6L4"/>
<feature type="domain" description="Chromo" evidence="1">
    <location>
        <begin position="15"/>
        <end position="76"/>
    </location>
</feature>
<dbReference type="Pfam" id="PF00385">
    <property type="entry name" value="Chromo"/>
    <property type="match status" value="1"/>
</dbReference>
<dbReference type="PROSITE" id="PS50013">
    <property type="entry name" value="CHROMO_2"/>
    <property type="match status" value="1"/>
</dbReference>
<accession>E4X6L4</accession>
<gene>
    <name evidence="2" type="ORF">GSOID_T00003343001</name>
</gene>
<dbReference type="SUPFAM" id="SSF54160">
    <property type="entry name" value="Chromo domain-like"/>
    <property type="match status" value="1"/>
</dbReference>
<dbReference type="InParanoid" id="E4X6L4"/>
<dbReference type="InterPro" id="IPR023780">
    <property type="entry name" value="Chromo_domain"/>
</dbReference>
<dbReference type="Proteomes" id="UP000001307">
    <property type="component" value="Unassembled WGS sequence"/>
</dbReference>
<reference evidence="2" key="1">
    <citation type="journal article" date="2010" name="Science">
        <title>Plasticity of animal genome architecture unmasked by rapid evolution of a pelagic tunicate.</title>
        <authorList>
            <person name="Denoeud F."/>
            <person name="Henriet S."/>
            <person name="Mungpakdee S."/>
            <person name="Aury J.M."/>
            <person name="Da Silva C."/>
            <person name="Brinkmann H."/>
            <person name="Mikhaleva J."/>
            <person name="Olsen L.C."/>
            <person name="Jubin C."/>
            <person name="Canestro C."/>
            <person name="Bouquet J.M."/>
            <person name="Danks G."/>
            <person name="Poulain J."/>
            <person name="Campsteijn C."/>
            <person name="Adamski M."/>
            <person name="Cross I."/>
            <person name="Yadetie F."/>
            <person name="Muffato M."/>
            <person name="Louis A."/>
            <person name="Butcher S."/>
            <person name="Tsagkogeorga G."/>
            <person name="Konrad A."/>
            <person name="Singh S."/>
            <person name="Jensen M.F."/>
            <person name="Cong E.H."/>
            <person name="Eikeseth-Otteraa H."/>
            <person name="Noel B."/>
            <person name="Anthouard V."/>
            <person name="Porcel B.M."/>
            <person name="Kachouri-Lafond R."/>
            <person name="Nishino A."/>
            <person name="Ugolini M."/>
            <person name="Chourrout P."/>
            <person name="Nishida H."/>
            <person name="Aasland R."/>
            <person name="Huzurbazar S."/>
            <person name="Westhof E."/>
            <person name="Delsuc F."/>
            <person name="Lehrach H."/>
            <person name="Reinhardt R."/>
            <person name="Weissenbach J."/>
            <person name="Roy S.W."/>
            <person name="Artiguenave F."/>
            <person name="Postlethwait J.H."/>
            <person name="Manak J.R."/>
            <person name="Thompson E.M."/>
            <person name="Jaillon O."/>
            <person name="Du Pasquier L."/>
            <person name="Boudinot P."/>
            <person name="Liberles D.A."/>
            <person name="Volff J.N."/>
            <person name="Philippe H."/>
            <person name="Lenhard B."/>
            <person name="Roest Crollius H."/>
            <person name="Wincker P."/>
            <person name="Chourrout D."/>
        </authorList>
    </citation>
    <scope>NUCLEOTIDE SEQUENCE [LARGE SCALE GENOMIC DNA]</scope>
</reference>
<evidence type="ECO:0000313" key="2">
    <source>
        <dbReference type="EMBL" id="CBY07979.1"/>
    </source>
</evidence>
<dbReference type="CDD" id="cd00024">
    <property type="entry name" value="CD_CSD"/>
    <property type="match status" value="1"/>
</dbReference>
<evidence type="ECO:0000259" key="1">
    <source>
        <dbReference type="PROSITE" id="PS50013"/>
    </source>
</evidence>
<organism evidence="2">
    <name type="scientific">Oikopleura dioica</name>
    <name type="common">Tunicate</name>
    <dbReference type="NCBI Taxonomy" id="34765"/>
    <lineage>
        <taxon>Eukaryota</taxon>
        <taxon>Metazoa</taxon>
        <taxon>Chordata</taxon>
        <taxon>Tunicata</taxon>
        <taxon>Appendicularia</taxon>
        <taxon>Copelata</taxon>
        <taxon>Oikopleuridae</taxon>
        <taxon>Oikopleura</taxon>
    </lineage>
</organism>
<dbReference type="OrthoDB" id="273092at2759"/>
<sequence length="171" mass="19760">MEGNKNAETNGSEKDAIDKILDKRIVDDRETWYLVKWCDENRENTWVEASEFPSQSHGLLLSQFEDELAGKDPDEEFTVESITDKLRDSTWEPSENIFAKNLIAKYEATLEKPQSLRKKKGVRLDEDFAPDEDIVAGQAKRARRPARKRNVPQITPIENGFQKIVILRKLK</sequence>
<dbReference type="InterPro" id="IPR016197">
    <property type="entry name" value="Chromo-like_dom_sf"/>
</dbReference>
<dbReference type="Gene3D" id="2.40.50.40">
    <property type="match status" value="1"/>
</dbReference>